<accession>A0A167VG11</accession>
<gene>
    <name evidence="1" type="ORF">FIBSPDRAFT_903859</name>
</gene>
<sequence length="157" mass="16254">MYSVVSLSPSPSPVQFFKGIPEVVSSTGAGNCAADGLSRQFTGVLKRAGDGHKTDVNPDWEVEAGIVNNLFTVNVEQEDNYGGGKVDMDKPQLQLRIFINYLQAAAGAHPYPLPAPGSIGQPPIPGHPPGQPGAIPGAIPGPASQTCGSQQQLGIIN</sequence>
<protein>
    <submittedName>
        <fullName evidence="1">Uncharacterized protein</fullName>
    </submittedName>
</protein>
<dbReference type="AlphaFoldDB" id="A0A167VG11"/>
<reference evidence="1 2" key="1">
    <citation type="journal article" date="2016" name="Mol. Biol. Evol.">
        <title>Comparative Genomics of Early-Diverging Mushroom-Forming Fungi Provides Insights into the Origins of Lignocellulose Decay Capabilities.</title>
        <authorList>
            <person name="Nagy L.G."/>
            <person name="Riley R."/>
            <person name="Tritt A."/>
            <person name="Adam C."/>
            <person name="Daum C."/>
            <person name="Floudas D."/>
            <person name="Sun H."/>
            <person name="Yadav J.S."/>
            <person name="Pangilinan J."/>
            <person name="Larsson K.H."/>
            <person name="Matsuura K."/>
            <person name="Barry K."/>
            <person name="Labutti K."/>
            <person name="Kuo R."/>
            <person name="Ohm R.A."/>
            <person name="Bhattacharya S.S."/>
            <person name="Shirouzu T."/>
            <person name="Yoshinaga Y."/>
            <person name="Martin F.M."/>
            <person name="Grigoriev I.V."/>
            <person name="Hibbett D.S."/>
        </authorList>
    </citation>
    <scope>NUCLEOTIDE SEQUENCE [LARGE SCALE GENOMIC DNA]</scope>
    <source>
        <strain evidence="1 2">CBS 109695</strain>
    </source>
</reference>
<proteinExistence type="predicted"/>
<evidence type="ECO:0000313" key="2">
    <source>
        <dbReference type="Proteomes" id="UP000076532"/>
    </source>
</evidence>
<name>A0A167VG11_9AGAM</name>
<evidence type="ECO:0000313" key="1">
    <source>
        <dbReference type="EMBL" id="KZP04974.1"/>
    </source>
</evidence>
<dbReference type="EMBL" id="KV417874">
    <property type="protein sequence ID" value="KZP04974.1"/>
    <property type="molecule type" value="Genomic_DNA"/>
</dbReference>
<organism evidence="1 2">
    <name type="scientific">Athelia psychrophila</name>
    <dbReference type="NCBI Taxonomy" id="1759441"/>
    <lineage>
        <taxon>Eukaryota</taxon>
        <taxon>Fungi</taxon>
        <taxon>Dikarya</taxon>
        <taxon>Basidiomycota</taxon>
        <taxon>Agaricomycotina</taxon>
        <taxon>Agaricomycetes</taxon>
        <taxon>Agaricomycetidae</taxon>
        <taxon>Atheliales</taxon>
        <taxon>Atheliaceae</taxon>
        <taxon>Athelia</taxon>
    </lineage>
</organism>
<dbReference type="Proteomes" id="UP000076532">
    <property type="component" value="Unassembled WGS sequence"/>
</dbReference>
<keyword evidence="2" id="KW-1185">Reference proteome</keyword>